<reference evidence="3" key="1">
    <citation type="journal article" date="2014" name="Genome Biol. Evol.">
        <title>The secreted proteins of Achlya hypogyna and Thraustotheca clavata identify the ancestral oomycete secretome and reveal gene acquisitions by horizontal gene transfer.</title>
        <authorList>
            <person name="Misner I."/>
            <person name="Blouin N."/>
            <person name="Leonard G."/>
            <person name="Richards T.A."/>
            <person name="Lane C.E."/>
        </authorList>
    </citation>
    <scope>NUCLEOTIDE SEQUENCE</scope>
    <source>
        <strain evidence="3">ATCC 48635</strain>
    </source>
</reference>
<keyword evidence="2" id="KW-0732">Signal</keyword>
<proteinExistence type="predicted"/>
<feature type="signal peptide" evidence="2">
    <location>
        <begin position="1"/>
        <end position="19"/>
    </location>
</feature>
<feature type="region of interest" description="Disordered" evidence="1">
    <location>
        <begin position="35"/>
        <end position="62"/>
    </location>
</feature>
<dbReference type="EMBL" id="KM038566">
    <property type="protein sequence ID" value="AIG56027.1"/>
    <property type="molecule type" value="Genomic_DNA"/>
</dbReference>
<name>A0A0A7CMD0_ACHHY</name>
<protein>
    <submittedName>
        <fullName evidence="3">Secreted protein</fullName>
    </submittedName>
</protein>
<evidence type="ECO:0000256" key="1">
    <source>
        <dbReference type="SAM" id="MobiDB-lite"/>
    </source>
</evidence>
<dbReference type="AlphaFoldDB" id="A0A0A7CMD0"/>
<evidence type="ECO:0000256" key="2">
    <source>
        <dbReference type="SAM" id="SignalP"/>
    </source>
</evidence>
<organism evidence="3">
    <name type="scientific">Achlya hypogyna</name>
    <name type="common">Oomycete</name>
    <name type="synonym">Protoachlya hypogyna</name>
    <dbReference type="NCBI Taxonomy" id="1202772"/>
    <lineage>
        <taxon>Eukaryota</taxon>
        <taxon>Sar</taxon>
        <taxon>Stramenopiles</taxon>
        <taxon>Oomycota</taxon>
        <taxon>Saprolegniomycetes</taxon>
        <taxon>Saprolegniales</taxon>
        <taxon>Achlyaceae</taxon>
        <taxon>Achlya</taxon>
    </lineage>
</organism>
<sequence length="104" mass="11721">MTVTTILLLLVVIAGCVWYYRSRTRQHTADEWIYPANGDPSPVPPRNYKSSSAGFKGSHHDYKGPQLTPVMVDNMTELSACDVMMETRPDWRDSRPSNILGPQP</sequence>
<feature type="chain" id="PRO_5044830958" evidence="2">
    <location>
        <begin position="20"/>
        <end position="104"/>
    </location>
</feature>
<accession>A0A0A7CMD0</accession>
<evidence type="ECO:0000313" key="3">
    <source>
        <dbReference type="EMBL" id="AIG56027.1"/>
    </source>
</evidence>